<proteinExistence type="predicted"/>
<organism evidence="1 2">
    <name type="scientific">Mucor saturninus</name>
    <dbReference type="NCBI Taxonomy" id="64648"/>
    <lineage>
        <taxon>Eukaryota</taxon>
        <taxon>Fungi</taxon>
        <taxon>Fungi incertae sedis</taxon>
        <taxon>Mucoromycota</taxon>
        <taxon>Mucoromycotina</taxon>
        <taxon>Mucoromycetes</taxon>
        <taxon>Mucorales</taxon>
        <taxon>Mucorineae</taxon>
        <taxon>Mucoraceae</taxon>
        <taxon>Mucor</taxon>
    </lineage>
</organism>
<protein>
    <submittedName>
        <fullName evidence="1">Uncharacterized protein</fullName>
    </submittedName>
</protein>
<dbReference type="AlphaFoldDB" id="A0A8H7R2T5"/>
<gene>
    <name evidence="1" type="ORF">INT47_010115</name>
</gene>
<reference evidence="1" key="1">
    <citation type="submission" date="2020-12" db="EMBL/GenBank/DDBJ databases">
        <title>Metabolic potential, ecology and presence of endohyphal bacteria is reflected in genomic diversity of Mucoromycotina.</title>
        <authorList>
            <person name="Muszewska A."/>
            <person name="Okrasinska A."/>
            <person name="Steczkiewicz K."/>
            <person name="Drgas O."/>
            <person name="Orlowska M."/>
            <person name="Perlinska-Lenart U."/>
            <person name="Aleksandrzak-Piekarczyk T."/>
            <person name="Szatraj K."/>
            <person name="Zielenkiewicz U."/>
            <person name="Pilsyk S."/>
            <person name="Malc E."/>
            <person name="Mieczkowski P."/>
            <person name="Kruszewska J.S."/>
            <person name="Biernat P."/>
            <person name="Pawlowska J."/>
        </authorList>
    </citation>
    <scope>NUCLEOTIDE SEQUENCE</scope>
    <source>
        <strain evidence="1">WA0000017839</strain>
    </source>
</reference>
<evidence type="ECO:0000313" key="1">
    <source>
        <dbReference type="EMBL" id="KAG2203417.1"/>
    </source>
</evidence>
<name>A0A8H7R2T5_9FUNG</name>
<evidence type="ECO:0000313" key="2">
    <source>
        <dbReference type="Proteomes" id="UP000603453"/>
    </source>
</evidence>
<dbReference type="Proteomes" id="UP000603453">
    <property type="component" value="Unassembled WGS sequence"/>
</dbReference>
<dbReference type="EMBL" id="JAEPRD010000052">
    <property type="protein sequence ID" value="KAG2203417.1"/>
    <property type="molecule type" value="Genomic_DNA"/>
</dbReference>
<comment type="caution">
    <text evidence="1">The sequence shown here is derived from an EMBL/GenBank/DDBJ whole genome shotgun (WGS) entry which is preliminary data.</text>
</comment>
<accession>A0A8H7R2T5</accession>
<keyword evidence="2" id="KW-1185">Reference proteome</keyword>
<sequence length="72" mass="8668">MWKNVSPRPNLDEDIYHEKKEYELPKVCIPYLDKVFSSKSNSEYRKAIRNIPPCEGDNEFYYNFLESIFRAT</sequence>